<evidence type="ECO:0000313" key="1">
    <source>
        <dbReference type="EMBL" id="VBA53218.1"/>
    </source>
</evidence>
<reference evidence="1 2" key="1">
    <citation type="submission" date="2018-09" db="EMBL/GenBank/DDBJ databases">
        <authorList>
            <person name="Tagini F."/>
        </authorList>
    </citation>
    <scope>NUCLEOTIDE SEQUENCE [LARGE SCALE GENOMIC DNA]</scope>
    <source>
        <strain evidence="1 2">MK142</strain>
    </source>
</reference>
<sequence>MHIPGLERFHMIVDGLAVVVPRRRGIAAVDVTAAACLV</sequence>
<protein>
    <submittedName>
        <fullName evidence="1">Uncharacterized protein</fullName>
    </submittedName>
</protein>
<gene>
    <name evidence="1" type="ORF">LAUMK142_03935</name>
</gene>
<organism evidence="1 2">
    <name type="scientific">Mycobacterium pseudokansasii</name>
    <dbReference type="NCBI Taxonomy" id="2341080"/>
    <lineage>
        <taxon>Bacteria</taxon>
        <taxon>Bacillati</taxon>
        <taxon>Actinomycetota</taxon>
        <taxon>Actinomycetes</taxon>
        <taxon>Mycobacteriales</taxon>
        <taxon>Mycobacteriaceae</taxon>
        <taxon>Mycobacterium</taxon>
    </lineage>
</organism>
<keyword evidence="2" id="KW-1185">Reference proteome</keyword>
<proteinExistence type="predicted"/>
<dbReference type="Proteomes" id="UP000268285">
    <property type="component" value="Unassembled WGS sequence"/>
</dbReference>
<accession>A0A498QUD7</accession>
<dbReference type="AlphaFoldDB" id="A0A498QUD7"/>
<dbReference type="EMBL" id="UPHU01000001">
    <property type="protein sequence ID" value="VBA53218.1"/>
    <property type="molecule type" value="Genomic_DNA"/>
</dbReference>
<name>A0A498QUD7_9MYCO</name>
<evidence type="ECO:0000313" key="2">
    <source>
        <dbReference type="Proteomes" id="UP000268285"/>
    </source>
</evidence>